<dbReference type="AlphaFoldDB" id="A0A7S4NZ73"/>
<dbReference type="CDD" id="cd00160">
    <property type="entry name" value="RhoGEF"/>
    <property type="match status" value="1"/>
</dbReference>
<dbReference type="PANTHER" id="PTHR12673:SF159">
    <property type="entry name" value="LD03170P"/>
    <property type="match status" value="1"/>
</dbReference>
<dbReference type="SUPFAM" id="SSF50729">
    <property type="entry name" value="PH domain-like"/>
    <property type="match status" value="1"/>
</dbReference>
<evidence type="ECO:0000313" key="2">
    <source>
        <dbReference type="EMBL" id="CAE2318530.1"/>
    </source>
</evidence>
<dbReference type="Pfam" id="PF00621">
    <property type="entry name" value="RhoGEF"/>
    <property type="match status" value="1"/>
</dbReference>
<dbReference type="InterPro" id="IPR011993">
    <property type="entry name" value="PH-like_dom_sf"/>
</dbReference>
<name>A0A7S4NZ73_9EUKA</name>
<dbReference type="PROSITE" id="PS50010">
    <property type="entry name" value="DH_2"/>
    <property type="match status" value="1"/>
</dbReference>
<dbReference type="InterPro" id="IPR001849">
    <property type="entry name" value="PH_domain"/>
</dbReference>
<dbReference type="SMART" id="SM00325">
    <property type="entry name" value="RhoGEF"/>
    <property type="match status" value="1"/>
</dbReference>
<dbReference type="EMBL" id="HBKR01025981">
    <property type="protein sequence ID" value="CAE2318530.1"/>
    <property type="molecule type" value="Transcribed_RNA"/>
</dbReference>
<proteinExistence type="predicted"/>
<gene>
    <name evidence="2" type="ORF">NAES01612_LOCUS17032</name>
</gene>
<accession>A0A7S4NZ73</accession>
<sequence length="337" mass="38759">MLNREKIVNELLETERSYCVSLGTVKMFFMPALESYLNQKHTHFTREHFKTLFGNLNEITALATSLQKELRTEITAHSNSADACVGRIMRPRIADFLVYAKYLANFDHSLEVLGQITKKEKVAVLLKDAVAKSHVKLDLGSYLIMPVQRLPRYEMLMKEILKNTPETHADHTPLSEALSEMKTINRDINNLQREEGNRIKVNQISSKLVFEEKDNFVFPEKKDRMFNRQGALQVTVKAGTGKEMATIDPKSECYCVLFNDFLLVTRSNKDKFRVKHLVNLEHCNKVTEHETNGCVFFIETRDKIFICKSHINDKDAWAWRNSLSSNIDMAAIANNIA</sequence>
<organism evidence="2">
    <name type="scientific">Paramoeba aestuarina</name>
    <dbReference type="NCBI Taxonomy" id="180227"/>
    <lineage>
        <taxon>Eukaryota</taxon>
        <taxon>Amoebozoa</taxon>
        <taxon>Discosea</taxon>
        <taxon>Flabellinia</taxon>
        <taxon>Dactylopodida</taxon>
        <taxon>Paramoebidae</taxon>
        <taxon>Paramoeba</taxon>
    </lineage>
</organism>
<dbReference type="GO" id="GO:0005085">
    <property type="term" value="F:guanyl-nucleotide exchange factor activity"/>
    <property type="evidence" value="ECO:0007669"/>
    <property type="project" value="InterPro"/>
</dbReference>
<dbReference type="InterPro" id="IPR000219">
    <property type="entry name" value="DH_dom"/>
</dbReference>
<dbReference type="InterPro" id="IPR051092">
    <property type="entry name" value="FYVE_RhoGEF_PH"/>
</dbReference>
<evidence type="ECO:0000259" key="1">
    <source>
        <dbReference type="PROSITE" id="PS50010"/>
    </source>
</evidence>
<dbReference type="GO" id="GO:0005737">
    <property type="term" value="C:cytoplasm"/>
    <property type="evidence" value="ECO:0007669"/>
    <property type="project" value="TreeGrafter"/>
</dbReference>
<dbReference type="PANTHER" id="PTHR12673">
    <property type="entry name" value="FACIOGENITAL DYSPLASIA PROTEIN"/>
    <property type="match status" value="1"/>
</dbReference>
<reference evidence="2" key="1">
    <citation type="submission" date="2021-01" db="EMBL/GenBank/DDBJ databases">
        <authorList>
            <person name="Corre E."/>
            <person name="Pelletier E."/>
            <person name="Niang G."/>
            <person name="Scheremetjew M."/>
            <person name="Finn R."/>
            <person name="Kale V."/>
            <person name="Holt S."/>
            <person name="Cochrane G."/>
            <person name="Meng A."/>
            <person name="Brown T."/>
            <person name="Cohen L."/>
        </authorList>
    </citation>
    <scope>NUCLEOTIDE SEQUENCE</scope>
    <source>
        <strain evidence="2">SoJaBio B1-5/56/2</strain>
    </source>
</reference>
<feature type="domain" description="DH" evidence="1">
    <location>
        <begin position="3"/>
        <end position="191"/>
    </location>
</feature>
<dbReference type="CDD" id="cd00821">
    <property type="entry name" value="PH"/>
    <property type="match status" value="1"/>
</dbReference>
<protein>
    <recommendedName>
        <fullName evidence="1">DH domain-containing protein</fullName>
    </recommendedName>
</protein>
<dbReference type="SMART" id="SM00233">
    <property type="entry name" value="PH"/>
    <property type="match status" value="1"/>
</dbReference>
<dbReference type="SUPFAM" id="SSF48065">
    <property type="entry name" value="DBL homology domain (DH-domain)"/>
    <property type="match status" value="1"/>
</dbReference>
<dbReference type="Gene3D" id="2.30.29.30">
    <property type="entry name" value="Pleckstrin-homology domain (PH domain)/Phosphotyrosine-binding domain (PTB)"/>
    <property type="match status" value="1"/>
</dbReference>
<dbReference type="InterPro" id="IPR035899">
    <property type="entry name" value="DBL_dom_sf"/>
</dbReference>
<dbReference type="Gene3D" id="1.20.900.10">
    <property type="entry name" value="Dbl homology (DH) domain"/>
    <property type="match status" value="1"/>
</dbReference>